<dbReference type="InterPro" id="IPR039425">
    <property type="entry name" value="RNA_pol_sigma-70-like"/>
</dbReference>
<keyword evidence="5" id="KW-0804">Transcription</keyword>
<dbReference type="RefSeq" id="WP_264852245.1">
    <property type="nucleotide sequence ID" value="NZ_BRXR01000001.1"/>
</dbReference>
<protein>
    <submittedName>
        <fullName evidence="8">RNA polymerase subunit sigma</fullName>
    </submittedName>
</protein>
<evidence type="ECO:0000256" key="2">
    <source>
        <dbReference type="ARBA" id="ARBA00023015"/>
    </source>
</evidence>
<feature type="domain" description="RNA polymerase sigma factor 70 region 4 type 2" evidence="7">
    <location>
        <begin position="102"/>
        <end position="153"/>
    </location>
</feature>
<dbReference type="InterPro" id="IPR013249">
    <property type="entry name" value="RNA_pol_sigma70_r4_t2"/>
</dbReference>
<dbReference type="CDD" id="cd06171">
    <property type="entry name" value="Sigma70_r4"/>
    <property type="match status" value="1"/>
</dbReference>
<name>A0ABQ5N549_9CLOT</name>
<comment type="similarity">
    <text evidence="1">Belongs to the sigma-70 factor family. ECF subfamily.</text>
</comment>
<dbReference type="InterPro" id="IPR013324">
    <property type="entry name" value="RNA_pol_sigma_r3/r4-like"/>
</dbReference>
<keyword evidence="2" id="KW-0805">Transcription regulation</keyword>
<evidence type="ECO:0000256" key="3">
    <source>
        <dbReference type="ARBA" id="ARBA00023082"/>
    </source>
</evidence>
<evidence type="ECO:0000256" key="1">
    <source>
        <dbReference type="ARBA" id="ARBA00010641"/>
    </source>
</evidence>
<dbReference type="InterPro" id="IPR036388">
    <property type="entry name" value="WH-like_DNA-bd_sf"/>
</dbReference>
<dbReference type="Gene3D" id="1.10.1740.10">
    <property type="match status" value="1"/>
</dbReference>
<dbReference type="SUPFAM" id="SSF88659">
    <property type="entry name" value="Sigma3 and sigma4 domains of RNA polymerase sigma factors"/>
    <property type="match status" value="1"/>
</dbReference>
<dbReference type="SUPFAM" id="SSF88946">
    <property type="entry name" value="Sigma2 domain of RNA polymerase sigma factors"/>
    <property type="match status" value="1"/>
</dbReference>
<accession>A0ABQ5N549</accession>
<dbReference type="PANTHER" id="PTHR43133:SF52">
    <property type="entry name" value="ECF RNA POLYMERASE SIGMA FACTOR SIGL"/>
    <property type="match status" value="1"/>
</dbReference>
<dbReference type="Pfam" id="PF04542">
    <property type="entry name" value="Sigma70_r2"/>
    <property type="match status" value="1"/>
</dbReference>
<feature type="domain" description="RNA polymerase sigma-70 region 2" evidence="6">
    <location>
        <begin position="8"/>
        <end position="73"/>
    </location>
</feature>
<dbReference type="Proteomes" id="UP001208567">
    <property type="component" value="Unassembled WGS sequence"/>
</dbReference>
<organism evidence="8 9">
    <name type="scientific">Clostridium omnivorum</name>
    <dbReference type="NCBI Taxonomy" id="1604902"/>
    <lineage>
        <taxon>Bacteria</taxon>
        <taxon>Bacillati</taxon>
        <taxon>Bacillota</taxon>
        <taxon>Clostridia</taxon>
        <taxon>Eubacteriales</taxon>
        <taxon>Clostridiaceae</taxon>
        <taxon>Clostridium</taxon>
    </lineage>
</organism>
<keyword evidence="4" id="KW-0238">DNA-binding</keyword>
<reference evidence="8 9" key="1">
    <citation type="journal article" date="2024" name="Int. J. Syst. Evol. Microbiol.">
        <title>Clostridium omnivorum sp. nov., isolated from anoxic soil under the treatment of reductive soil disinfestation.</title>
        <authorList>
            <person name="Ueki A."/>
            <person name="Tonouchi A."/>
            <person name="Kaku N."/>
            <person name="Honma S."/>
            <person name="Ueki K."/>
        </authorList>
    </citation>
    <scope>NUCLEOTIDE SEQUENCE [LARGE SCALE GENOMIC DNA]</scope>
    <source>
        <strain evidence="8 9">E14</strain>
    </source>
</reference>
<gene>
    <name evidence="8" type="ORF">bsdE14_15850</name>
</gene>
<dbReference type="NCBIfam" id="TIGR02937">
    <property type="entry name" value="sigma70-ECF"/>
    <property type="match status" value="1"/>
</dbReference>
<comment type="caution">
    <text evidence="8">The sequence shown here is derived from an EMBL/GenBank/DDBJ whole genome shotgun (WGS) entry which is preliminary data.</text>
</comment>
<evidence type="ECO:0000313" key="8">
    <source>
        <dbReference type="EMBL" id="GLC30175.1"/>
    </source>
</evidence>
<evidence type="ECO:0000256" key="5">
    <source>
        <dbReference type="ARBA" id="ARBA00023163"/>
    </source>
</evidence>
<sequence length="158" mass="18855">MTEFEAVYSEYFKDVYRYMLCLSKNESIAEDITQETFFKALKNIDSFKGNCKMSAWLCQIAKNSYFSYLKKEQNNVERVEDITDVFHIDLEQILVDDESAFEIHKLLHNLEEPYKEVFTLRFFGDLSFLKIAELFGKTESWARVTYHRARIKLKEKLI</sequence>
<dbReference type="PANTHER" id="PTHR43133">
    <property type="entry name" value="RNA POLYMERASE ECF-TYPE SIGMA FACTO"/>
    <property type="match status" value="1"/>
</dbReference>
<dbReference type="InterPro" id="IPR014284">
    <property type="entry name" value="RNA_pol_sigma-70_dom"/>
</dbReference>
<evidence type="ECO:0000313" key="9">
    <source>
        <dbReference type="Proteomes" id="UP001208567"/>
    </source>
</evidence>
<dbReference type="InterPro" id="IPR007627">
    <property type="entry name" value="RNA_pol_sigma70_r2"/>
</dbReference>
<dbReference type="Pfam" id="PF08281">
    <property type="entry name" value="Sigma70_r4_2"/>
    <property type="match status" value="1"/>
</dbReference>
<evidence type="ECO:0000256" key="4">
    <source>
        <dbReference type="ARBA" id="ARBA00023125"/>
    </source>
</evidence>
<keyword evidence="3" id="KW-0731">Sigma factor</keyword>
<evidence type="ECO:0000259" key="7">
    <source>
        <dbReference type="Pfam" id="PF08281"/>
    </source>
</evidence>
<keyword evidence="9" id="KW-1185">Reference proteome</keyword>
<evidence type="ECO:0000259" key="6">
    <source>
        <dbReference type="Pfam" id="PF04542"/>
    </source>
</evidence>
<proteinExistence type="inferred from homology"/>
<dbReference type="EMBL" id="BRXR01000001">
    <property type="protein sequence ID" value="GLC30175.1"/>
    <property type="molecule type" value="Genomic_DNA"/>
</dbReference>
<dbReference type="Gene3D" id="1.10.10.10">
    <property type="entry name" value="Winged helix-like DNA-binding domain superfamily/Winged helix DNA-binding domain"/>
    <property type="match status" value="1"/>
</dbReference>
<dbReference type="InterPro" id="IPR013325">
    <property type="entry name" value="RNA_pol_sigma_r2"/>
</dbReference>